<proteinExistence type="predicted"/>
<dbReference type="AlphaFoldDB" id="T0ZX30"/>
<feature type="non-terminal residue" evidence="2">
    <location>
        <position position="181"/>
    </location>
</feature>
<dbReference type="InterPro" id="IPR037171">
    <property type="entry name" value="NagB/RpiA_transferase-like"/>
</dbReference>
<sequence length="181" mass="19819">MVRVPPALGDADRLRLEGEKSRRRREVWEALQRERVARFPFPPQDRIPNFEGALEAAKGLAATPEFQAARVVKVNPDAPQLPVRTEVLRGGKLLVMSVPRLRDPRCFRLLRPGSAVPPTIERGMSRGEALLPEDGTLCGPRRGRERGGRVPGANGVGEGGRVRRTVGGRGLRPWAGEAGWG</sequence>
<protein>
    <submittedName>
        <fullName evidence="2">5-formyltetrahydrofolate cyclo-ligase</fullName>
        <ecNumber evidence="2">6.3.3.2</ecNumber>
    </submittedName>
</protein>
<feature type="region of interest" description="Disordered" evidence="1">
    <location>
        <begin position="130"/>
        <end position="168"/>
    </location>
</feature>
<keyword evidence="2" id="KW-0436">Ligase</keyword>
<dbReference type="PANTHER" id="PTHR13017">
    <property type="entry name" value="5-FORMYLTETRAHYDROFOLATE CYCLO-LIGASE-RELATED"/>
    <property type="match status" value="1"/>
</dbReference>
<evidence type="ECO:0000313" key="2">
    <source>
        <dbReference type="EMBL" id="EQD33229.1"/>
    </source>
</evidence>
<dbReference type="GO" id="GO:0030272">
    <property type="term" value="F:5-formyltetrahydrofolate cyclo-ligase activity"/>
    <property type="evidence" value="ECO:0007669"/>
    <property type="project" value="UniProtKB-EC"/>
</dbReference>
<reference evidence="2" key="1">
    <citation type="submission" date="2013-08" db="EMBL/GenBank/DDBJ databases">
        <authorList>
            <person name="Mendez C."/>
            <person name="Richter M."/>
            <person name="Ferrer M."/>
            <person name="Sanchez J."/>
        </authorList>
    </citation>
    <scope>NUCLEOTIDE SEQUENCE</scope>
</reference>
<dbReference type="EC" id="6.3.3.2" evidence="2"/>
<dbReference type="SUPFAM" id="SSF100950">
    <property type="entry name" value="NagB/RpiA/CoA transferase-like"/>
    <property type="match status" value="1"/>
</dbReference>
<dbReference type="GO" id="GO:0005737">
    <property type="term" value="C:cytoplasm"/>
    <property type="evidence" value="ECO:0007669"/>
    <property type="project" value="TreeGrafter"/>
</dbReference>
<dbReference type="InterPro" id="IPR002698">
    <property type="entry name" value="FTHF_cligase"/>
</dbReference>
<comment type="caution">
    <text evidence="2">The sequence shown here is derived from an EMBL/GenBank/DDBJ whole genome shotgun (WGS) entry which is preliminary data.</text>
</comment>
<dbReference type="PANTHER" id="PTHR13017:SF0">
    <property type="entry name" value="METHENYLTETRAHYDROFOLATE SYNTHASE DOMAIN-CONTAINING PROTEIN"/>
    <property type="match status" value="1"/>
</dbReference>
<organism evidence="2">
    <name type="scientific">mine drainage metagenome</name>
    <dbReference type="NCBI Taxonomy" id="410659"/>
    <lineage>
        <taxon>unclassified sequences</taxon>
        <taxon>metagenomes</taxon>
        <taxon>ecological metagenomes</taxon>
    </lineage>
</organism>
<reference evidence="2" key="2">
    <citation type="journal article" date="2014" name="ISME J.">
        <title>Microbial stratification in low pH oxic and suboxic macroscopic growths along an acid mine drainage.</title>
        <authorList>
            <person name="Mendez-Garcia C."/>
            <person name="Mesa V."/>
            <person name="Sprenger R.R."/>
            <person name="Richter M."/>
            <person name="Diez M.S."/>
            <person name="Solano J."/>
            <person name="Bargiela R."/>
            <person name="Golyshina O.V."/>
            <person name="Manteca A."/>
            <person name="Ramos J.L."/>
            <person name="Gallego J.R."/>
            <person name="Llorente I."/>
            <person name="Martins Dos Santos V.A."/>
            <person name="Jensen O.N."/>
            <person name="Pelaez A.I."/>
            <person name="Sanchez J."/>
            <person name="Ferrer M."/>
        </authorList>
    </citation>
    <scope>NUCLEOTIDE SEQUENCE</scope>
</reference>
<gene>
    <name evidence="2" type="ORF">B1B_17554</name>
</gene>
<name>T0ZX30_9ZZZZ</name>
<accession>T0ZX30</accession>
<dbReference type="EMBL" id="AUZY01011727">
    <property type="protein sequence ID" value="EQD33229.1"/>
    <property type="molecule type" value="Genomic_DNA"/>
</dbReference>
<evidence type="ECO:0000256" key="1">
    <source>
        <dbReference type="SAM" id="MobiDB-lite"/>
    </source>
</evidence>